<evidence type="ECO:0000256" key="3">
    <source>
        <dbReference type="ARBA" id="ARBA00006958"/>
    </source>
</evidence>
<dbReference type="InterPro" id="IPR027806">
    <property type="entry name" value="HARBI1_dom"/>
</dbReference>
<evidence type="ECO:0000256" key="7">
    <source>
        <dbReference type="ARBA" id="ARBA00023242"/>
    </source>
</evidence>
<proteinExistence type="inferred from homology"/>
<dbReference type="InterPro" id="IPR045249">
    <property type="entry name" value="HARBI1-like"/>
</dbReference>
<reference evidence="10 11" key="1">
    <citation type="submission" date="2024-06" db="EMBL/GenBank/DDBJ databases">
        <title>A chromosome-level genome assembly of beet webworm, Loxostege sticticalis.</title>
        <authorList>
            <person name="Zhang Y."/>
        </authorList>
    </citation>
    <scope>NUCLEOTIDE SEQUENCE [LARGE SCALE GENOMIC DNA]</scope>
    <source>
        <strain evidence="10">AQ026</strain>
        <tissue evidence="10">Whole body</tissue>
    </source>
</reference>
<comment type="cofactor">
    <cofactor evidence="1">
        <name>a divalent metal cation</name>
        <dbReference type="ChEBI" id="CHEBI:60240"/>
    </cofactor>
</comment>
<name>A0ABR3HT26_LOXSC</name>
<keyword evidence="4" id="KW-0540">Nuclease</keyword>
<feature type="domain" description="DDE Tnp4" evidence="9">
    <location>
        <begin position="140"/>
        <end position="280"/>
    </location>
</feature>
<sequence length="346" mass="40130">MSELLFSDDDEEIFDYISSDFFNRRVGERPDHYYIWTDKAFHRRFRLDKESVTYLLNKIEHKLIIPTRNRFYATGSQLLTCEDFVGVHESTACRTIHRVTDAIAKLYPQFIFMPTTEAEQRQAAIEFYEISRFPRIIGAIDCTHVRMKSPGGETAEIYRNRKGYFSLNMQAICFAGLMFNDVVARWHGSAHDSHIWDNSNQRRHFLQGTYRNYCLLGDSGCAQTAFMMTPLATAQIRTRNTIERIPFGIWKRRFPIVTRGIQVHLSMIPGIIIATCVLHNLARLRNDSEPPIDAKYPPILDDNEQEPANSNSQTNTNKNTPGCYAREALIEQHFGRLNMLFCSTMY</sequence>
<accession>A0ABR3HT26</accession>
<comment type="caution">
    <text evidence="10">The sequence shown here is derived from an EMBL/GenBank/DDBJ whole genome shotgun (WGS) entry which is preliminary data.</text>
</comment>
<evidence type="ECO:0000256" key="2">
    <source>
        <dbReference type="ARBA" id="ARBA00004123"/>
    </source>
</evidence>
<gene>
    <name evidence="10" type="ORF">ABMA27_003363</name>
</gene>
<dbReference type="EMBL" id="JBEUOH010000014">
    <property type="protein sequence ID" value="KAL0879648.1"/>
    <property type="molecule type" value="Genomic_DNA"/>
</dbReference>
<evidence type="ECO:0000256" key="6">
    <source>
        <dbReference type="ARBA" id="ARBA00022801"/>
    </source>
</evidence>
<keyword evidence="5" id="KW-0479">Metal-binding</keyword>
<feature type="region of interest" description="Disordered" evidence="8">
    <location>
        <begin position="292"/>
        <end position="320"/>
    </location>
</feature>
<dbReference type="PANTHER" id="PTHR22930">
    <property type="match status" value="1"/>
</dbReference>
<evidence type="ECO:0000256" key="4">
    <source>
        <dbReference type="ARBA" id="ARBA00022722"/>
    </source>
</evidence>
<comment type="subcellular location">
    <subcellularLocation>
        <location evidence="2">Nucleus</location>
    </subcellularLocation>
</comment>
<comment type="similarity">
    <text evidence="3">Belongs to the HARBI1 family.</text>
</comment>
<keyword evidence="11" id="KW-1185">Reference proteome</keyword>
<evidence type="ECO:0000256" key="8">
    <source>
        <dbReference type="SAM" id="MobiDB-lite"/>
    </source>
</evidence>
<feature type="compositionally biased region" description="Low complexity" evidence="8">
    <location>
        <begin position="309"/>
        <end position="320"/>
    </location>
</feature>
<dbReference type="Proteomes" id="UP001549920">
    <property type="component" value="Unassembled WGS sequence"/>
</dbReference>
<keyword evidence="6" id="KW-0378">Hydrolase</keyword>
<protein>
    <recommendedName>
        <fullName evidence="9">DDE Tnp4 domain-containing protein</fullName>
    </recommendedName>
</protein>
<keyword evidence="7" id="KW-0539">Nucleus</keyword>
<evidence type="ECO:0000256" key="1">
    <source>
        <dbReference type="ARBA" id="ARBA00001968"/>
    </source>
</evidence>
<evidence type="ECO:0000313" key="11">
    <source>
        <dbReference type="Proteomes" id="UP001549920"/>
    </source>
</evidence>
<evidence type="ECO:0000256" key="5">
    <source>
        <dbReference type="ARBA" id="ARBA00022723"/>
    </source>
</evidence>
<organism evidence="10 11">
    <name type="scientific">Loxostege sticticalis</name>
    <name type="common">Beet webworm moth</name>
    <dbReference type="NCBI Taxonomy" id="481309"/>
    <lineage>
        <taxon>Eukaryota</taxon>
        <taxon>Metazoa</taxon>
        <taxon>Ecdysozoa</taxon>
        <taxon>Arthropoda</taxon>
        <taxon>Hexapoda</taxon>
        <taxon>Insecta</taxon>
        <taxon>Pterygota</taxon>
        <taxon>Neoptera</taxon>
        <taxon>Endopterygota</taxon>
        <taxon>Lepidoptera</taxon>
        <taxon>Glossata</taxon>
        <taxon>Ditrysia</taxon>
        <taxon>Pyraloidea</taxon>
        <taxon>Crambidae</taxon>
        <taxon>Pyraustinae</taxon>
        <taxon>Loxostege</taxon>
    </lineage>
</organism>
<dbReference type="PANTHER" id="PTHR22930:SF289">
    <property type="entry name" value="DDE TNP4 DOMAIN-CONTAINING PROTEIN-RELATED"/>
    <property type="match status" value="1"/>
</dbReference>
<dbReference type="Pfam" id="PF13359">
    <property type="entry name" value="DDE_Tnp_4"/>
    <property type="match status" value="1"/>
</dbReference>
<evidence type="ECO:0000259" key="9">
    <source>
        <dbReference type="Pfam" id="PF13359"/>
    </source>
</evidence>
<evidence type="ECO:0000313" key="10">
    <source>
        <dbReference type="EMBL" id="KAL0879648.1"/>
    </source>
</evidence>